<evidence type="ECO:0000313" key="2">
    <source>
        <dbReference type="Proteomes" id="UP000502831"/>
    </source>
</evidence>
<dbReference type="RefSeq" id="WP_167749330.1">
    <property type="nucleotide sequence ID" value="NZ_CP039734.2"/>
</dbReference>
<organism evidence="1 2">
    <name type="scientific">Sulfurospirillum diekertiae</name>
    <dbReference type="NCBI Taxonomy" id="1854492"/>
    <lineage>
        <taxon>Bacteria</taxon>
        <taxon>Pseudomonadati</taxon>
        <taxon>Campylobacterota</taxon>
        <taxon>Epsilonproteobacteria</taxon>
        <taxon>Campylobacterales</taxon>
        <taxon>Sulfurospirillaceae</taxon>
        <taxon>Sulfurospirillum</taxon>
    </lineage>
</organism>
<accession>A0A6G9VQN1</accession>
<protein>
    <submittedName>
        <fullName evidence="1">Uncharacterized protein</fullName>
    </submittedName>
</protein>
<sequence>MKELVFHVEFLSDIVLPATSNTEGKIDHLDFIAGSNFLGMVAQKYDDFKDSFTVFHSGKVRFGDAHILKNEKLPTYKVPYSYVHEKLENERIYNHHTLTPDDFKTLGQLKQLRSGYITKEKELVFIDYSYSQKSAYDKENRKSLDSTMYGYKAIKKGSMWQLVVKVDGSIVPEDEKLMVETLQTSSRLGKSKSAEYGQVKITHLADQARENISEKDLPLNEVILYCNSRVALLDESGNPTYELKHLCEGLKEEQIAYEKTQIRTSTFTPYNTKRQTKDYERVCIKKGSVIVLKDISDAQLKQIQQGVGAYLSEGFGEIIINPSFLMEKGFTFASNEPEEVKKDERQKITQTFTDSTIQFLVNRHNTTIDTLRIAKNVADFIKNHKAEFKNINSSQWGNIRSIASSNQNDFIEKIKGYIGSGSKKWETHQVETLVKAMDHDAINKQTFIKLLAMKMGGKNDE</sequence>
<proteinExistence type="predicted"/>
<dbReference type="AlphaFoldDB" id="A0A6G9VQN1"/>
<evidence type="ECO:0000313" key="1">
    <source>
        <dbReference type="EMBL" id="QIR75252.1"/>
    </source>
</evidence>
<gene>
    <name evidence="1" type="ORF">FA584_03115</name>
</gene>
<reference evidence="1 2" key="1">
    <citation type="journal article" date="2017" name="Environ. Sci. Technol.">
        <title>Organohalide Respiration with Chlorinated Ethenes under Low pH Conditions.</title>
        <authorList>
            <person name="Yang Y."/>
            <person name="Capiro N.L."/>
            <person name="Marcet T.F."/>
            <person name="Yan J."/>
            <person name="Pennell K.D."/>
            <person name="Loffler F.E."/>
        </authorList>
    </citation>
    <scope>NUCLEOTIDE SEQUENCE [LARGE SCALE GENOMIC DNA]</scope>
    <source>
        <strain evidence="1 2">ACSDCE</strain>
    </source>
</reference>
<name>A0A6G9VQN1_9BACT</name>
<dbReference type="Proteomes" id="UP000502831">
    <property type="component" value="Chromosome"/>
</dbReference>
<dbReference type="EMBL" id="CP039734">
    <property type="protein sequence ID" value="QIR75252.1"/>
    <property type="molecule type" value="Genomic_DNA"/>
</dbReference>